<dbReference type="InterPro" id="IPR044894">
    <property type="entry name" value="TubC_N_sf"/>
</dbReference>
<dbReference type="EMBL" id="CAACVJ010000108">
    <property type="protein sequence ID" value="VEP13357.1"/>
    <property type="molecule type" value="Genomic_DNA"/>
</dbReference>
<evidence type="ECO:0000256" key="1">
    <source>
        <dbReference type="ARBA" id="ARBA00001957"/>
    </source>
</evidence>
<dbReference type="CDD" id="cd02142">
    <property type="entry name" value="McbC_SagB-like_oxidoreductase"/>
    <property type="match status" value="1"/>
</dbReference>
<dbReference type="GO" id="GO:0031177">
    <property type="term" value="F:phosphopantetheine binding"/>
    <property type="evidence" value="ECO:0007669"/>
    <property type="project" value="InterPro"/>
</dbReference>
<comment type="similarity">
    <text evidence="3">Belongs to the ATP-dependent AMP-binding enzyme family. MbtB subfamily.</text>
</comment>
<keyword evidence="5" id="KW-0596">Phosphopantetheine</keyword>
<dbReference type="Pfam" id="PF13193">
    <property type="entry name" value="AMP-binding_C"/>
    <property type="match status" value="2"/>
</dbReference>
<dbReference type="InterPro" id="IPR057737">
    <property type="entry name" value="Condensation_MtbB-like"/>
</dbReference>
<evidence type="ECO:0000256" key="8">
    <source>
        <dbReference type="ARBA" id="ARBA00033440"/>
    </source>
</evidence>
<dbReference type="GO" id="GO:0008610">
    <property type="term" value="P:lipid biosynthetic process"/>
    <property type="evidence" value="ECO:0007669"/>
    <property type="project" value="UniProtKB-ARBA"/>
</dbReference>
<dbReference type="PROSITE" id="PS00455">
    <property type="entry name" value="AMP_BINDING"/>
    <property type="match status" value="2"/>
</dbReference>
<comment type="cofactor">
    <cofactor evidence="1">
        <name>pantetheine 4'-phosphate</name>
        <dbReference type="ChEBI" id="CHEBI:47942"/>
    </cofactor>
</comment>
<dbReference type="Pfam" id="PF00668">
    <property type="entry name" value="Condensation"/>
    <property type="match status" value="3"/>
</dbReference>
<dbReference type="GO" id="GO:0016491">
    <property type="term" value="F:oxidoreductase activity"/>
    <property type="evidence" value="ECO:0007669"/>
    <property type="project" value="InterPro"/>
</dbReference>
<feature type="domain" description="Carrier" evidence="9">
    <location>
        <begin position="1035"/>
        <end position="1110"/>
    </location>
</feature>
<dbReference type="Gene3D" id="1.10.10.1830">
    <property type="entry name" value="Non-ribosomal peptide synthase, adenylation domain"/>
    <property type="match status" value="1"/>
</dbReference>
<dbReference type="Gene3D" id="3.30.559.30">
    <property type="entry name" value="Nonribosomal peptide synthetase, condensation domain"/>
    <property type="match status" value="3"/>
</dbReference>
<dbReference type="Pfam" id="PF00550">
    <property type="entry name" value="PP-binding"/>
    <property type="match status" value="3"/>
</dbReference>
<evidence type="ECO:0000256" key="6">
    <source>
        <dbReference type="ARBA" id="ARBA00022553"/>
    </source>
</evidence>
<dbReference type="Proteomes" id="UP000320055">
    <property type="component" value="Unassembled WGS sequence"/>
</dbReference>
<dbReference type="CDD" id="cd19535">
    <property type="entry name" value="Cyc_NRPS"/>
    <property type="match status" value="1"/>
</dbReference>
<name>A0A563VQ07_9CYAN</name>
<dbReference type="FunFam" id="1.10.1200.10:FF:000016">
    <property type="entry name" value="Non-ribosomal peptide synthase"/>
    <property type="match status" value="2"/>
</dbReference>
<keyword evidence="7" id="KW-0436">Ligase</keyword>
<dbReference type="InterPro" id="IPR036736">
    <property type="entry name" value="ACP-like_sf"/>
</dbReference>
<evidence type="ECO:0000313" key="11">
    <source>
        <dbReference type="Proteomes" id="UP000320055"/>
    </source>
</evidence>
<dbReference type="FunFam" id="2.30.38.10:FF:000001">
    <property type="entry name" value="Non-ribosomal peptide synthetase PvdI"/>
    <property type="match status" value="1"/>
</dbReference>
<dbReference type="NCBIfam" id="NF003417">
    <property type="entry name" value="PRK04813.1"/>
    <property type="match status" value="4"/>
</dbReference>
<dbReference type="SUPFAM" id="SSF52777">
    <property type="entry name" value="CoA-dependent acyltransferases"/>
    <property type="match status" value="6"/>
</dbReference>
<feature type="domain" description="Carrier" evidence="9">
    <location>
        <begin position="2357"/>
        <end position="2432"/>
    </location>
</feature>
<evidence type="ECO:0000256" key="4">
    <source>
        <dbReference type="ARBA" id="ARBA00016743"/>
    </source>
</evidence>
<dbReference type="PROSITE" id="PS00012">
    <property type="entry name" value="PHOSPHOPANTETHEINE"/>
    <property type="match status" value="2"/>
</dbReference>
<dbReference type="CDD" id="cd19531">
    <property type="entry name" value="LCL_NRPS-like"/>
    <property type="match status" value="2"/>
</dbReference>
<feature type="domain" description="Carrier" evidence="9">
    <location>
        <begin position="3431"/>
        <end position="3506"/>
    </location>
</feature>
<evidence type="ECO:0000256" key="7">
    <source>
        <dbReference type="ARBA" id="ARBA00022598"/>
    </source>
</evidence>
<keyword evidence="6" id="KW-0597">Phosphoprotein</keyword>
<dbReference type="FunFam" id="3.40.50.980:FF:000001">
    <property type="entry name" value="Non-ribosomal peptide synthetase"/>
    <property type="match status" value="3"/>
</dbReference>
<dbReference type="SUPFAM" id="SSF55469">
    <property type="entry name" value="FMN-dependent nitroreductase-like"/>
    <property type="match status" value="1"/>
</dbReference>
<dbReference type="FunFam" id="1.10.1200.10:FF:000005">
    <property type="entry name" value="Nonribosomal peptide synthetase 1"/>
    <property type="match status" value="1"/>
</dbReference>
<dbReference type="Gene3D" id="3.40.109.10">
    <property type="entry name" value="NADH Oxidase"/>
    <property type="match status" value="1"/>
</dbReference>
<evidence type="ECO:0000313" key="10">
    <source>
        <dbReference type="EMBL" id="VEP13357.1"/>
    </source>
</evidence>
<dbReference type="PANTHER" id="PTHR45527:SF1">
    <property type="entry name" value="FATTY ACID SYNTHASE"/>
    <property type="match status" value="1"/>
</dbReference>
<dbReference type="FunFam" id="3.30.559.10:FF:000012">
    <property type="entry name" value="Non-ribosomal peptide synthetase"/>
    <property type="match status" value="1"/>
</dbReference>
<dbReference type="FunFam" id="3.30.300.30:FF:000010">
    <property type="entry name" value="Enterobactin synthetase component F"/>
    <property type="match status" value="1"/>
</dbReference>
<dbReference type="InterPro" id="IPR041464">
    <property type="entry name" value="TubC_N"/>
</dbReference>
<dbReference type="Gene3D" id="3.30.300.30">
    <property type="match status" value="4"/>
</dbReference>
<evidence type="ECO:0000256" key="2">
    <source>
        <dbReference type="ARBA" id="ARBA00005102"/>
    </source>
</evidence>
<dbReference type="NCBIfam" id="TIGR01733">
    <property type="entry name" value="AA-adenyl-dom"/>
    <property type="match status" value="3"/>
</dbReference>
<proteinExistence type="inferred from homology"/>
<dbReference type="InterPro" id="IPR009081">
    <property type="entry name" value="PP-bd_ACP"/>
</dbReference>
<dbReference type="GO" id="GO:0005737">
    <property type="term" value="C:cytoplasm"/>
    <property type="evidence" value="ECO:0007669"/>
    <property type="project" value="TreeGrafter"/>
</dbReference>
<comment type="pathway">
    <text evidence="2">Siderophore biosynthesis; mycobactin biosynthesis.</text>
</comment>
<dbReference type="PANTHER" id="PTHR45527">
    <property type="entry name" value="NONRIBOSOMAL PEPTIDE SYNTHETASE"/>
    <property type="match status" value="1"/>
</dbReference>
<accession>A0A563VQ07</accession>
<sequence>MNHLPEFLQDIYNQGWQIWSENGQLCYDAPADNSTDSILATLKQHKTEILQLLPVYQVQDIDGRQPVLVPLTEAQKQLWLLDKLEGNSKQAYCMSEGFKLEGELHIDVMEQTIQKIVRRHEALRTRICSAGDFQEILPEVKVQLPLVDFSNLSASEREFQVAEWLEQELIESLNLNQAPLMEVHILKLEEKLHHLILKMHHIISDGISFEVIMQEMAALYSAQCQGNICQLEPPMQFREYIELQNKRSQTEEMKAHESYWLEKFSSSIPILNLPTDRPRSSVMSYRGGTQSLKLDTKLGDRIIRLGRQKGCTTFMTFLAAYKILLHKLTGDEDIVVGIATAGRDFQESRNLVGYCTHLLPIRTSLFSISSYESLTFSKFLSQMRKRLLEDYEHQEYPFSQLLKKLNLKRDSSRPVLVSTLFNIVLRKTINMSGLETASLSIPKNYVPYDLELYIAEEEDNLFLKLDYNLDLFDDTTIKRWLGHFQNLLSSVIENPEQPIAQLSLLGKAERHKLLVEWNDTESDYPQDKCIHQLFEEQVEKTPDAVAVVFEEEQLTYQQLNQRANQLAHHLQSLGVEPDVLVGICVERSIEMVVGLLGILKAGGAYVPLDSNYPAERLSYMLADSDVELLLTQHSLLESLPERAGQKVCLDTDWQNIEKHPDANLNTEVSSVHLAYVIYTSGSTGTPKGVMISHQSVVNFLSSMSDSPGCSQEDIFLAVTTIAFDIAALELYLPLTVGAKVIVASREMAHSSEKLLSELDSRKITIMQATPATWQMLLNGGWSSNYPLKVLCGGEALSTRLADQILETGSQLWNLYGPTEATIWSTICQVGANKTVTRTKDAFSAIGRPIANTQIYILDKHLQPLPIGVLGELYIGGDGLARGYLNRPSLTSEKFIQNSFTKERKLYKTGDLARYLPDGNIEYLGRIDNQVKIRGFRIELGEIEAVLSGHSQIQQAVVIVDEDTSSNKRLVAYIVTNSSLATSYLREYLKSKLPEYMLPNVFVTLDILPLTPNGKIDRKALPVPDGEISREQKYVAPRTPSEEIIANIFTDILGVKNVGIHDNFFELGGHSLLATQLISRLRVAFEVEIPLRELFEYPSVAALEQTIAQLRTSNCQQASAINLPTIVPAPEKKYQPFPLTDIQQAYWLGRNQNFDLGNIATHIYMELDCSHLNLPQLKQACQKLIEYHDMLRSVVLASGEQQILEKVPAYEIEVLDLRSQSPSIIAEQLGAIRHQMSHEVLPTDQWPLFRIRATILNEEQTRLHFSVDALIADAWSLSLLGQQFQQLYENPDILLPPLEISFRDYVIAELLLKDTPQYQLSQKYWFNRSLPPAPELPFAKHPSLIAKPKFKRHNARLKPEQWQQLKQRATKANLTPSAALLTAFADILNYWSKSSNFTINLTLFNRFPLHPQVNQLVGDFTSLTLLEVDNSVASSFTVRAQKLQQQLWQDLDHNYVSGVEVQRELRRQNGNTQPMGVVFTSTLGLNSLSEDSSLSLDKWGEVVYSISQTPQVWLDHQIFEEDGALVFNWDVIEELFPAGLIGDMFASYCNWLQQLGKTDSAWKDTHPQLLPSSQLASIAAVNDTDIPIVHETLHSLFRQQLRLCSQSPAVITADKTLTYEQLDQLANNLGHQLRQRGATPNTLVAVMMEKGWEQIVAVLGILMSGAAYIPISPEFPAERQQYLLEQGKVQLVITQPQLAQHLCFPSGIECLSVMEEELTATPSNPLNILQTADDLAYVIYTSGSTGKPKGVMIDHKGVVNTILDINQRFGVGVDDRVLALSALEFDLSVYDIFGILAAGGAIVMPEPQECKRKDPAHWLGLINAHQITIWNTVPALMQMLVEHLSVRIDKQVGDLRLALLSGDWLPVNLPKIAKSLYPNIEVISLGGATEASIWSIFYPIDKVESDWKSIPYGKPLDNQRFYVLNHLMQPTPTWVAGGLYIGGIGLALGYWQDSEKTKNSFITHPVTQERLYKTGDLGRYLPSGDIEFLGREDFQVKINGYRIELEEIEGALKQNPAVKEAVVNSHNNKLVAYVVPEQSLTGNNLSNSLEASQPEQLSGVILNPIERMEFKLKQLGLRKFSSQKATVDLPLSEIDEVKRQAYLERQSYRQFLPEPVPLEDFSEFLSCLLQIKMDDFPLPKYRYPSAGNLYPVQAYLWIQTNGVQGLDPGIYYYHPGEHRLILVNTTGEIEGDIYGNNQPVVEESAFSIFLIGKISSIAPMYGEKAKDFCLLEAGHIGQLLMQSAPKKEIGLCPIGSLEFSSIESKFELESNQILLYSFVGGKISPAQTKYVSSSQPEGSYKSISAEMHKYLKHKLPEYMVPSECVILDTLPLTPNGKIDRKALPIPDREIPREQKYVAPRTQSEEIIANIFADVLGVKNTGIHDNFFELGGHSLLATQVISRLRQSFSVEITLRELFEYPTVAGLEQVLTQQKYASDRLLNLPPIQPRNQTSQIPLSYAQERLWFLEQLEGQSDRYVMPKCMRICGDLDINALHHSLSEIVRRHKVLRTSFKSEDGRPIQIINPEATINMNLVDLQQLEAREREIVLYQHIQQEYTTPFNLEKAPLIRCSLLKLDAKEHALLIAIHHIVYDGWSDNIFNQELLSLYQAFAQGEPSPLRELPIQYADFTLWQKQFLNTSVLENQLNYWKQQLDAAPDLLQLPIDRSRPAVQTYRGAIQDFSLNTDLTQKLKTLARKTGTTLFMILYAALATLLYRYSGQSDILISTLIANRNHGKIEELIGFFQNILILRTLFEDNPTFENLLMQVKETTLKAYENQDVPFEQVVKALQPQRSLSYPPLLQVMLILENMPMDKLELPSTTLSPLYGEHKIAVLDLTLFITEIEQKLECKWEYNTDLFDGSTIERMATHYQNLLSAIVENYSMKVSELPLLSEAEQYQLSVEWNDTNNLYSRAKCIHQLFEEQVKKTSDAIAVVFDTEQLTYQQLNQRANQLAYYLQTLGVKPETLVGICVERSLEMLVGLLGILKAGGAYVPLDPNYPQESLSYMLKDSGVGVLLTTQELAESLSEHQAQVVCLDTDWGVIEQQSQQNLDIEVVPNNFACVIYTSDSIEKPKGVMIAHQSLSYFIHAAICEYEITQSDRVLQFAPINSDVAVEEIYPCLSTGATLVLLPNEMTVDSGKFFLACQNLQLTVLDLPTAYWHQLMNNSINADIAVPESLRLLIIGGEKVQPQAVRNWQKYIAKSGNSDRLKLINTYGSTETTVRATLYRIPENIFDIKGEVPIGRPLAYQKAYILDSNLQFVPIGVPGELYIRGDGLASGYLNHPELTQEKFIQNPFPDSESQRLYKTGDLARYDCIGNIEFLGRIDSQVIIRSFCIKFGEIEAVLSSHPQIQKAVVIATEDITDNKYLVAYLVTRDKSLSNHQLSEFLKQNLPEYMVPSVFVTLGILPLTFNGKLDRFALPAHDGDFIREDKYVAPRTTLELQLTQIWSEVLNITSIGVKDNFFELGGYSLLAVHLMFRIQQQFQKNLPLITLFQSPTIEQLALLLGSDSELE</sequence>
<dbReference type="FunFam" id="3.40.50.12780:FF:000012">
    <property type="entry name" value="Non-ribosomal peptide synthetase"/>
    <property type="match status" value="3"/>
</dbReference>
<dbReference type="Gene3D" id="3.40.50.980">
    <property type="match status" value="6"/>
</dbReference>
<dbReference type="GO" id="GO:0043041">
    <property type="term" value="P:amino acid activation for nonribosomal peptide biosynthetic process"/>
    <property type="evidence" value="ECO:0007669"/>
    <property type="project" value="TreeGrafter"/>
</dbReference>
<dbReference type="InterPro" id="IPR001242">
    <property type="entry name" value="Condensation_dom"/>
</dbReference>
<dbReference type="InterPro" id="IPR020459">
    <property type="entry name" value="AMP-binding"/>
</dbReference>
<dbReference type="RefSeq" id="WP_144871633.1">
    <property type="nucleotide sequence ID" value="NZ_LR213946.1"/>
</dbReference>
<gene>
    <name evidence="10" type="ORF">H1P_1960003</name>
</gene>
<evidence type="ECO:0000256" key="5">
    <source>
        <dbReference type="ARBA" id="ARBA00022450"/>
    </source>
</evidence>
<dbReference type="InterPro" id="IPR000873">
    <property type="entry name" value="AMP-dep_synth/lig_dom"/>
</dbReference>
<dbReference type="InterPro" id="IPR000415">
    <property type="entry name" value="Nitroreductase-like"/>
</dbReference>
<dbReference type="Pfam" id="PF00881">
    <property type="entry name" value="Nitroreductase"/>
    <property type="match status" value="1"/>
</dbReference>
<dbReference type="InterPro" id="IPR045851">
    <property type="entry name" value="AMP-bd_C_sf"/>
</dbReference>
<dbReference type="CDD" id="cd12114">
    <property type="entry name" value="A_NRPS_TlmIV_like"/>
    <property type="match status" value="1"/>
</dbReference>
<protein>
    <recommendedName>
        <fullName evidence="4">Phenyloxazoline synthase MbtB</fullName>
    </recommendedName>
    <alternativeName>
        <fullName evidence="8">Mycobactin synthetase protein B</fullName>
    </alternativeName>
</protein>
<dbReference type="InterPro" id="IPR025110">
    <property type="entry name" value="AMP-bd_C"/>
</dbReference>
<dbReference type="SUPFAM" id="SSF56801">
    <property type="entry name" value="Acetyl-CoA synthetase-like"/>
    <property type="match status" value="3"/>
</dbReference>
<organism evidence="10 11">
    <name type="scientific">Hyella patelloides LEGE 07179</name>
    <dbReference type="NCBI Taxonomy" id="945734"/>
    <lineage>
        <taxon>Bacteria</taxon>
        <taxon>Bacillati</taxon>
        <taxon>Cyanobacteriota</taxon>
        <taxon>Cyanophyceae</taxon>
        <taxon>Pleurocapsales</taxon>
        <taxon>Hyellaceae</taxon>
        <taxon>Hyella</taxon>
    </lineage>
</organism>
<dbReference type="SUPFAM" id="SSF47336">
    <property type="entry name" value="ACP-like"/>
    <property type="match status" value="3"/>
</dbReference>
<dbReference type="Gene3D" id="2.30.38.10">
    <property type="entry name" value="Luciferase, Domain 3"/>
    <property type="match status" value="3"/>
</dbReference>
<dbReference type="OrthoDB" id="428071at2"/>
<dbReference type="GO" id="GO:0072330">
    <property type="term" value="P:monocarboxylic acid biosynthetic process"/>
    <property type="evidence" value="ECO:0007669"/>
    <property type="project" value="UniProtKB-ARBA"/>
</dbReference>
<reference evidence="10 11" key="1">
    <citation type="submission" date="2019-01" db="EMBL/GenBank/DDBJ databases">
        <authorList>
            <person name="Brito A."/>
        </authorList>
    </citation>
    <scope>NUCLEOTIDE SEQUENCE [LARGE SCALE GENOMIC DNA]</scope>
    <source>
        <strain evidence="10">1</strain>
    </source>
</reference>
<dbReference type="PROSITE" id="PS50075">
    <property type="entry name" value="CARRIER"/>
    <property type="match status" value="3"/>
</dbReference>
<dbReference type="InterPro" id="IPR029479">
    <property type="entry name" value="Nitroreductase"/>
</dbReference>
<dbReference type="InterPro" id="IPR020806">
    <property type="entry name" value="PKS_PP-bd"/>
</dbReference>
<dbReference type="Gene3D" id="3.30.559.10">
    <property type="entry name" value="Chloramphenicol acetyltransferase-like domain"/>
    <property type="match status" value="3"/>
</dbReference>
<dbReference type="SMART" id="SM00823">
    <property type="entry name" value="PKS_PP"/>
    <property type="match status" value="3"/>
</dbReference>
<dbReference type="InterPro" id="IPR006162">
    <property type="entry name" value="Ppantetheine_attach_site"/>
</dbReference>
<keyword evidence="11" id="KW-1185">Reference proteome</keyword>
<evidence type="ECO:0000259" key="9">
    <source>
        <dbReference type="PROSITE" id="PS50075"/>
    </source>
</evidence>
<dbReference type="GO" id="GO:0044550">
    <property type="term" value="P:secondary metabolite biosynthetic process"/>
    <property type="evidence" value="ECO:0007669"/>
    <property type="project" value="UniProtKB-ARBA"/>
</dbReference>
<dbReference type="Gene3D" id="1.10.1200.10">
    <property type="entry name" value="ACP-like"/>
    <property type="match status" value="3"/>
</dbReference>
<dbReference type="InterPro" id="IPR020845">
    <property type="entry name" value="AMP-binding_CS"/>
</dbReference>
<dbReference type="Pfam" id="PF00501">
    <property type="entry name" value="AMP-binding"/>
    <property type="match status" value="3"/>
</dbReference>
<evidence type="ECO:0000256" key="3">
    <source>
        <dbReference type="ARBA" id="ARBA00007380"/>
    </source>
</evidence>
<dbReference type="FunFam" id="3.30.559.10:FF:000023">
    <property type="entry name" value="Non-ribosomal peptide synthetase"/>
    <property type="match status" value="1"/>
</dbReference>
<dbReference type="Pfam" id="PF18563">
    <property type="entry name" value="TubC_N"/>
    <property type="match status" value="1"/>
</dbReference>
<dbReference type="PRINTS" id="PR00154">
    <property type="entry name" value="AMPBINDING"/>
</dbReference>
<dbReference type="InterPro" id="IPR023213">
    <property type="entry name" value="CAT-like_dom_sf"/>
</dbReference>
<dbReference type="CDD" id="cd12116">
    <property type="entry name" value="A_NRPS_Ta1_like"/>
    <property type="match status" value="1"/>
</dbReference>
<dbReference type="GO" id="GO:0016874">
    <property type="term" value="F:ligase activity"/>
    <property type="evidence" value="ECO:0007669"/>
    <property type="project" value="UniProtKB-KW"/>
</dbReference>
<dbReference type="InterPro" id="IPR010071">
    <property type="entry name" value="AA_adenyl_dom"/>
</dbReference>
<dbReference type="FunFam" id="3.30.559.30:FF:000006">
    <property type="entry name" value="Yersiniabactin polyketide/non-ribosomal peptide synthetase"/>
    <property type="match status" value="1"/>
</dbReference>